<proteinExistence type="predicted"/>
<evidence type="ECO:0000313" key="1">
    <source>
        <dbReference type="EMBL" id="ERJ94008.1"/>
    </source>
</evidence>
<evidence type="ECO:0000313" key="2">
    <source>
        <dbReference type="Proteomes" id="UP000016649"/>
    </source>
</evidence>
<dbReference type="EMBL" id="AWVH01000008">
    <property type="protein sequence ID" value="ERJ94008.1"/>
    <property type="molecule type" value="Genomic_DNA"/>
</dbReference>
<sequence>MGISKKDIYNNNYLYSLCVGLSLYKAKNRLLRMFPFLEEQDIETIFAESDAVRFQVLSCSWKNSKQKKIELTVSSPNPIRHLPSNYQTNDFLQGFLMIFQHIYNQSAGTLDNMHNFFRPMETPLFFLRVLAQWFGIQLDMLGGEDEIRRFLQYAVPLFRLRGTVKGLRTYLTIVSGIVPQIIEGVLPYTSLEISDTAITEVNVFETLQTKDCFTVYFPVERATVSDTLVHRLSVIVQHEKPVHTTCFISFKEPERKKRKITVISSDTVMDAQTGIRV</sequence>
<organism evidence="1 2">
    <name type="scientific">Treponema lecithinolyticum ATCC 700332</name>
    <dbReference type="NCBI Taxonomy" id="1321815"/>
    <lineage>
        <taxon>Bacteria</taxon>
        <taxon>Pseudomonadati</taxon>
        <taxon>Spirochaetota</taxon>
        <taxon>Spirochaetia</taxon>
        <taxon>Spirochaetales</taxon>
        <taxon>Treponemataceae</taxon>
        <taxon>Treponema</taxon>
    </lineage>
</organism>
<accession>A0ABN0P0N5</accession>
<dbReference type="InterPro" id="IPR006521">
    <property type="entry name" value="Tail_protein_I"/>
</dbReference>
<keyword evidence="2" id="KW-1185">Reference proteome</keyword>
<dbReference type="InterPro" id="IPR011748">
    <property type="entry name" value="Unchr_phage_tail-like"/>
</dbReference>
<dbReference type="Pfam" id="PF09684">
    <property type="entry name" value="Tail_P2_I"/>
    <property type="match status" value="1"/>
</dbReference>
<dbReference type="Proteomes" id="UP000016649">
    <property type="component" value="Unassembled WGS sequence"/>
</dbReference>
<comment type="caution">
    <text evidence="1">The sequence shown here is derived from an EMBL/GenBank/DDBJ whole genome shotgun (WGS) entry which is preliminary data.</text>
</comment>
<gene>
    <name evidence="1" type="ORF">HMPREF9193_00522</name>
</gene>
<reference evidence="1 2" key="1">
    <citation type="submission" date="2013-08" db="EMBL/GenBank/DDBJ databases">
        <authorList>
            <person name="Weinstock G."/>
            <person name="Sodergren E."/>
            <person name="Wylie T."/>
            <person name="Fulton L."/>
            <person name="Fulton R."/>
            <person name="Fronick C."/>
            <person name="O'Laughlin M."/>
            <person name="Godfrey J."/>
            <person name="Miner T."/>
            <person name="Herter B."/>
            <person name="Appelbaum E."/>
            <person name="Cordes M."/>
            <person name="Lek S."/>
            <person name="Wollam A."/>
            <person name="Pepin K.H."/>
            <person name="Palsikar V.B."/>
            <person name="Mitreva M."/>
            <person name="Wilson R.K."/>
        </authorList>
    </citation>
    <scope>NUCLEOTIDE SEQUENCE [LARGE SCALE GENOMIC DNA]</scope>
    <source>
        <strain evidence="1 2">ATCC 700332</strain>
    </source>
</reference>
<name>A0ABN0P0N5_TRELE</name>
<dbReference type="NCBIfam" id="TIGR02242">
    <property type="entry name" value="tail_TIGR02242"/>
    <property type="match status" value="1"/>
</dbReference>
<protein>
    <submittedName>
        <fullName evidence="1">Phage tail protein</fullName>
    </submittedName>
</protein>